<feature type="transmembrane region" description="Helical" evidence="1">
    <location>
        <begin position="309"/>
        <end position="332"/>
    </location>
</feature>
<gene>
    <name evidence="2" type="ORF">GFH32_16455</name>
</gene>
<evidence type="ECO:0000256" key="1">
    <source>
        <dbReference type="SAM" id="Phobius"/>
    </source>
</evidence>
<feature type="transmembrane region" description="Helical" evidence="1">
    <location>
        <begin position="63"/>
        <end position="82"/>
    </location>
</feature>
<feature type="transmembrane region" description="Helical" evidence="1">
    <location>
        <begin position="422"/>
        <end position="442"/>
    </location>
</feature>
<dbReference type="Proteomes" id="UP000326921">
    <property type="component" value="Chromosome"/>
</dbReference>
<sequence>MFIRLLVLEWKSFFRSAGFGKGIAVKLLMGFLALYFLTAFFLFGVSLYPLLKKSFPDQEPIQIVNKFLLVWFCLSFVLRLIFQNLPLINSKPLLIQNVSSGAIVHYALLKTIYSFWNLLFLVAIIPFTLFTLKVGDYSGIQMLAWFVGVVGCEFIINYLNLYVSKNFTSNFKKIVPFLLLVLVLYALEHFAVFSVTNLFGAILNLFLLYPFIAIIPLLLVALTYFMLYKNVAQNLYLDAYLQQERKEFKTYDLSWTNRFGAIAPYLQLDLKLLWRAKRAKNVLIVCVVFLGYGLLFYGNDKLSGSSMLIFVGVFLSGIFIINFGQFVPAWDSSYYPLLMSQNMTMRQYLESKAILMYVSVAILAILSTPYLYFGWDIFWINISCAVYNLGINVPLILYFGSMNRKRIDLDNGSAFNYQGMGVAQWLVGIPLLLIPIAVWSVMKATVGLAAANAALVAIGVIGFLLKGPLLNYIATLYTRKKYIMLKGFKEVNN</sequence>
<organism evidence="2 3">
    <name type="scientific">Sphingobacterium zhuxiongii</name>
    <dbReference type="NCBI Taxonomy" id="2662364"/>
    <lineage>
        <taxon>Bacteria</taxon>
        <taxon>Pseudomonadati</taxon>
        <taxon>Bacteroidota</taxon>
        <taxon>Sphingobacteriia</taxon>
        <taxon>Sphingobacteriales</taxon>
        <taxon>Sphingobacteriaceae</taxon>
        <taxon>Sphingobacterium</taxon>
    </lineage>
</organism>
<feature type="transmembrane region" description="Helical" evidence="1">
    <location>
        <begin position="174"/>
        <end position="195"/>
    </location>
</feature>
<name>A0A5Q0QEU6_9SPHI</name>
<dbReference type="KEGG" id="sphe:GFH32_16455"/>
<reference evidence="2 3" key="1">
    <citation type="submission" date="2019-10" db="EMBL/GenBank/DDBJ databases">
        <authorList>
            <person name="Dong K."/>
        </authorList>
    </citation>
    <scope>NUCLEOTIDE SEQUENCE [LARGE SCALE GENOMIC DNA]</scope>
    <source>
        <strain evidence="3">dk4302</strain>
    </source>
</reference>
<dbReference type="AlphaFoldDB" id="A0A5Q0QEU6"/>
<keyword evidence="1" id="KW-1133">Transmembrane helix</keyword>
<feature type="transmembrane region" description="Helical" evidence="1">
    <location>
        <begin position="281"/>
        <end position="297"/>
    </location>
</feature>
<feature type="transmembrane region" description="Helical" evidence="1">
    <location>
        <begin position="142"/>
        <end position="162"/>
    </location>
</feature>
<dbReference type="InterPro" id="IPR043742">
    <property type="entry name" value="DUF5687"/>
</dbReference>
<feature type="transmembrane region" description="Helical" evidence="1">
    <location>
        <begin position="27"/>
        <end position="51"/>
    </location>
</feature>
<evidence type="ECO:0000313" key="3">
    <source>
        <dbReference type="Proteomes" id="UP000326921"/>
    </source>
</evidence>
<proteinExistence type="predicted"/>
<dbReference type="EMBL" id="CP045652">
    <property type="protein sequence ID" value="QGA27814.1"/>
    <property type="molecule type" value="Genomic_DNA"/>
</dbReference>
<protein>
    <submittedName>
        <fullName evidence="2">Uncharacterized protein</fullName>
    </submittedName>
</protein>
<evidence type="ECO:0000313" key="2">
    <source>
        <dbReference type="EMBL" id="QGA27814.1"/>
    </source>
</evidence>
<keyword evidence="3" id="KW-1185">Reference proteome</keyword>
<keyword evidence="1" id="KW-0472">Membrane</keyword>
<feature type="transmembrane region" description="Helical" evidence="1">
    <location>
        <begin position="353"/>
        <end position="372"/>
    </location>
</feature>
<dbReference type="Pfam" id="PF18940">
    <property type="entry name" value="DUF5687"/>
    <property type="match status" value="1"/>
</dbReference>
<feature type="transmembrane region" description="Helical" evidence="1">
    <location>
        <begin position="201"/>
        <end position="227"/>
    </location>
</feature>
<feature type="transmembrane region" description="Helical" evidence="1">
    <location>
        <begin position="103"/>
        <end position="130"/>
    </location>
</feature>
<accession>A0A5Q0QEU6</accession>
<keyword evidence="1" id="KW-0812">Transmembrane</keyword>
<dbReference type="RefSeq" id="WP_153512641.1">
    <property type="nucleotide sequence ID" value="NZ_CP045652.1"/>
</dbReference>
<feature type="transmembrane region" description="Helical" evidence="1">
    <location>
        <begin position="378"/>
        <end position="401"/>
    </location>
</feature>
<feature type="transmembrane region" description="Helical" evidence="1">
    <location>
        <begin position="448"/>
        <end position="474"/>
    </location>
</feature>